<dbReference type="InterPro" id="IPR019528">
    <property type="entry name" value="PACT_domain"/>
</dbReference>
<dbReference type="PANTHER" id="PTHR44981:SF3">
    <property type="entry name" value="PERICENTRIN"/>
    <property type="match status" value="1"/>
</dbReference>
<feature type="compositionally biased region" description="Basic and acidic residues" evidence="7">
    <location>
        <begin position="1338"/>
        <end position="1358"/>
    </location>
</feature>
<dbReference type="Pfam" id="PF10495">
    <property type="entry name" value="PACT_coil_coil"/>
    <property type="match status" value="1"/>
</dbReference>
<name>A0AAD7WV22_9TELE</name>
<feature type="compositionally biased region" description="Low complexity" evidence="7">
    <location>
        <begin position="960"/>
        <end position="981"/>
    </location>
</feature>
<feature type="compositionally biased region" description="Low complexity" evidence="7">
    <location>
        <begin position="1210"/>
        <end position="1222"/>
    </location>
</feature>
<dbReference type="GO" id="GO:0005813">
    <property type="term" value="C:centrosome"/>
    <property type="evidence" value="ECO:0007669"/>
    <property type="project" value="UniProtKB-SubCell"/>
</dbReference>
<feature type="coiled-coil region" evidence="6">
    <location>
        <begin position="743"/>
        <end position="798"/>
    </location>
</feature>
<feature type="region of interest" description="Disordered" evidence="7">
    <location>
        <begin position="592"/>
        <end position="629"/>
    </location>
</feature>
<dbReference type="EMBL" id="JAINUG010000028">
    <property type="protein sequence ID" value="KAJ8410098.1"/>
    <property type="molecule type" value="Genomic_DNA"/>
</dbReference>
<feature type="coiled-coil region" evidence="6">
    <location>
        <begin position="823"/>
        <end position="913"/>
    </location>
</feature>
<accession>A0AAD7WV22</accession>
<evidence type="ECO:0000256" key="5">
    <source>
        <dbReference type="ARBA" id="ARBA00023212"/>
    </source>
</evidence>
<comment type="caution">
    <text evidence="9">The sequence shown here is derived from an EMBL/GenBank/DDBJ whole genome shotgun (WGS) entry which is preliminary data.</text>
</comment>
<dbReference type="PANTHER" id="PTHR44981">
    <property type="entry name" value="PERICENTRIN-LIKE PROTEIN, ISOFORM F"/>
    <property type="match status" value="1"/>
</dbReference>
<keyword evidence="4 6" id="KW-0175">Coiled coil</keyword>
<protein>
    <recommendedName>
        <fullName evidence="8">Pericentrin/AKAP-450 centrosomal targeting domain-containing protein</fullName>
    </recommendedName>
</protein>
<feature type="region of interest" description="Disordered" evidence="7">
    <location>
        <begin position="683"/>
        <end position="731"/>
    </location>
</feature>
<feature type="domain" description="Pericentrin/AKAP-450 centrosomal targeting" evidence="8">
    <location>
        <begin position="1546"/>
        <end position="1627"/>
    </location>
</feature>
<feature type="region of interest" description="Disordered" evidence="7">
    <location>
        <begin position="1210"/>
        <end position="1233"/>
    </location>
</feature>
<proteinExistence type="predicted"/>
<feature type="compositionally biased region" description="Basic and acidic residues" evidence="7">
    <location>
        <begin position="1458"/>
        <end position="1482"/>
    </location>
</feature>
<dbReference type="Proteomes" id="UP001221898">
    <property type="component" value="Unassembled WGS sequence"/>
</dbReference>
<evidence type="ECO:0000256" key="1">
    <source>
        <dbReference type="ARBA" id="ARBA00004300"/>
    </source>
</evidence>
<keyword evidence="2" id="KW-0963">Cytoplasm</keyword>
<feature type="region of interest" description="Disordered" evidence="7">
    <location>
        <begin position="1377"/>
        <end position="1420"/>
    </location>
</feature>
<dbReference type="GO" id="GO:0005737">
    <property type="term" value="C:cytoplasm"/>
    <property type="evidence" value="ECO:0007669"/>
    <property type="project" value="UniProtKB-ARBA"/>
</dbReference>
<feature type="compositionally biased region" description="Basic and acidic residues" evidence="7">
    <location>
        <begin position="1258"/>
        <end position="1271"/>
    </location>
</feature>
<feature type="coiled-coil region" evidence="6">
    <location>
        <begin position="96"/>
        <end position="258"/>
    </location>
</feature>
<feature type="region of interest" description="Disordered" evidence="7">
    <location>
        <begin position="946"/>
        <end position="981"/>
    </location>
</feature>
<evidence type="ECO:0000256" key="4">
    <source>
        <dbReference type="ARBA" id="ARBA00023054"/>
    </source>
</evidence>
<dbReference type="GO" id="GO:0007165">
    <property type="term" value="P:signal transduction"/>
    <property type="evidence" value="ECO:0007669"/>
    <property type="project" value="InterPro"/>
</dbReference>
<dbReference type="GO" id="GO:0060090">
    <property type="term" value="F:molecular adaptor activity"/>
    <property type="evidence" value="ECO:0007669"/>
    <property type="project" value="InterPro"/>
</dbReference>
<keyword evidence="5" id="KW-0206">Cytoskeleton</keyword>
<feature type="coiled-coil region" evidence="6">
    <location>
        <begin position="513"/>
        <end position="588"/>
    </location>
</feature>
<evidence type="ECO:0000313" key="10">
    <source>
        <dbReference type="Proteomes" id="UP001221898"/>
    </source>
</evidence>
<reference evidence="9" key="1">
    <citation type="journal article" date="2023" name="Science">
        <title>Genome structures resolve the early diversification of teleost fishes.</title>
        <authorList>
            <person name="Parey E."/>
            <person name="Louis A."/>
            <person name="Montfort J."/>
            <person name="Bouchez O."/>
            <person name="Roques C."/>
            <person name="Iampietro C."/>
            <person name="Lluch J."/>
            <person name="Castinel A."/>
            <person name="Donnadieu C."/>
            <person name="Desvignes T."/>
            <person name="Floi Bucao C."/>
            <person name="Jouanno E."/>
            <person name="Wen M."/>
            <person name="Mejri S."/>
            <person name="Dirks R."/>
            <person name="Jansen H."/>
            <person name="Henkel C."/>
            <person name="Chen W.J."/>
            <person name="Zahm M."/>
            <person name="Cabau C."/>
            <person name="Klopp C."/>
            <person name="Thompson A.W."/>
            <person name="Robinson-Rechavi M."/>
            <person name="Braasch I."/>
            <person name="Lecointre G."/>
            <person name="Bobe J."/>
            <person name="Postlethwait J.H."/>
            <person name="Berthelot C."/>
            <person name="Roest Crollius H."/>
            <person name="Guiguen Y."/>
        </authorList>
    </citation>
    <scope>NUCLEOTIDE SEQUENCE</scope>
    <source>
        <strain evidence="9">NC1722</strain>
    </source>
</reference>
<keyword evidence="3" id="KW-0597">Phosphoprotein</keyword>
<gene>
    <name evidence="9" type="ORF">AAFF_G00211390</name>
</gene>
<organism evidence="9 10">
    <name type="scientific">Aldrovandia affinis</name>
    <dbReference type="NCBI Taxonomy" id="143900"/>
    <lineage>
        <taxon>Eukaryota</taxon>
        <taxon>Metazoa</taxon>
        <taxon>Chordata</taxon>
        <taxon>Craniata</taxon>
        <taxon>Vertebrata</taxon>
        <taxon>Euteleostomi</taxon>
        <taxon>Actinopterygii</taxon>
        <taxon>Neopterygii</taxon>
        <taxon>Teleostei</taxon>
        <taxon>Notacanthiformes</taxon>
        <taxon>Halosauridae</taxon>
        <taxon>Aldrovandia</taxon>
    </lineage>
</organism>
<keyword evidence="10" id="KW-1185">Reference proteome</keyword>
<feature type="region of interest" description="Disordered" evidence="7">
    <location>
        <begin position="1458"/>
        <end position="1483"/>
    </location>
</feature>
<evidence type="ECO:0000256" key="3">
    <source>
        <dbReference type="ARBA" id="ARBA00022553"/>
    </source>
</evidence>
<evidence type="ECO:0000256" key="7">
    <source>
        <dbReference type="SAM" id="MobiDB-lite"/>
    </source>
</evidence>
<feature type="region of interest" description="Disordered" evidence="7">
    <location>
        <begin position="1258"/>
        <end position="1358"/>
    </location>
</feature>
<feature type="compositionally biased region" description="Basic and acidic residues" evidence="7">
    <location>
        <begin position="1223"/>
        <end position="1233"/>
    </location>
</feature>
<dbReference type="Gene3D" id="1.10.287.1490">
    <property type="match status" value="1"/>
</dbReference>
<feature type="compositionally biased region" description="Basic and acidic residues" evidence="7">
    <location>
        <begin position="1294"/>
        <end position="1315"/>
    </location>
</feature>
<sequence length="1743" mass="195949">MDEGPEHTQRISESPFSRLGPEVEGVVLGASIRLRSAVDGLLELLGQSCRPLGHTHRAQAQLEEQLSQSRAGSDVPELQQLQTPEQLDLHKAEGLMECYAVEKAALEEVLQQKETQAEQLQEELEGLQGELQELREECALLLRQRETLAGPLGDTEKALLEEAQRLVQDKVDIQRQAGKDQSRLQSLLTLMEVELEEQESCRLELEQQQRAQVEDLQLQTQALEKQLRCHRQFIDEQAVEREQEREEFQLEIERLEAQLRRLPRPRVTGGSRGDKVENLQAVIKKKVEDYDVLHLTKEKYQGNVAEQNEQIHEMAGRICELEQALLSRTESSQARAQLQQEEHTVGEAFQQQLCTSCLQISALQCNLDDPSHWLPERGAAQVLREQLEAVRQGQLSSEEQVGEAFQQQLCTSRLQISALQCNLDDLSHWLLKEEQPGPERAAEAVRQGQLSSEEQAESQPLLLKPTNQNSIRIAQLQSDICSLKENARAPRWLPQTGGEKGPASALLVPLTQLVEKNQEIYRLNEEILQLRQEADVSKDAAAEEQKWAEVQELRSQVELLHSDRERLRRDREVEVERLHEVIHKLQEELEQMGPTRHEVSTPSEGSPALRYLRDAQGPEGPEGSLSHELTSLGLQSPGAPLREPRALLEPTAGGVEECAALRARLSQREVEVELLTEHLRQLEDQARRGHSAEAEPLARGEGEGGKREEAGPGWDVERQRGPAEGWRPTQEAGLDGQVPVETLKALKAQVQEGKAEIHNLETQREELRQRQGQLLEEVEQLKQEVTSKSTDIQHLSAQLEERMSQREVLTFAEEMLAKAGGALRENEGKLAQTKAERDALKAELVSLQEGLTSSTQRAEKLMEESQMKDRAMADLETHSQRLKRQLQGLQAGLAVQEEELANQRRELEGLREAFLSSPFGEEAPEVPHTPGPPAWLYASQLSEIGGPPVKASTPAHDSSRTPSTLRPSSPASVSASEPLSAVDSLNDTKVKELDDLYFTGFEEWASDQDGSSISLDRGATLKAELGSAECLNASFLEYLRRRGMAVADSVDSAMESMGQSDQLLSPELQALLKRMHQEGHRVLSLSLHPDPVAATSPGPRLEAPPLTWQAEKRALQQTVLSLRELLCKMADRDPKDERRQHQTQEHLLCNDRVGLLEELQSLRSLLLSSGLRSQEQLQQLQASLDASQDESSQRWHRLSRHVELREAHPAAGQLGGAAQQTQRGEEQRGVQAGEELRGEICQLRRRLESVEAERLQGELDPERLRSQRSREEEEQAHQALSPDERADPISQPREAAEQRSERCRCGAPIARDRSQARAAIGQPEDQRASHAQLSDALAQERRDHARTLQEEARQHEAEASQYREFIQELRAQLEQERRQGEELAATAERSQQQAIQAKRQLEEETQRRHEGARREHEAGAQLRAAVSGLQALMRETDLRSEAERHRAARLQAQLDALREEVHSGKEQRKRERTEQAERERWHANQSLKKYQEPVLLSEKLAWQKERAALQAALRSAESERSLVMAEIENQPVSSSSQIKIRHLYRKYLRAESFRKALVYQKKYLLLLLGGFMDSEQTTLTLIASMGACPSPMVLQAMPPRSRPLKRFRAAVLAAIAISRLSLLVRKWQSAFRIGPVATTAVGEAGQRAGTNVIRTAVLSPMQQSVAHSSILTRDTWPRPIVRGHSPGAPRRVAPQTAQQIVHQSHPDVCRGFPRGAPAAADLSTTRLNRRASHQDDDSEYLIL</sequence>
<evidence type="ECO:0000256" key="6">
    <source>
        <dbReference type="SAM" id="Coils"/>
    </source>
</evidence>
<evidence type="ECO:0000313" key="9">
    <source>
        <dbReference type="EMBL" id="KAJ8410098.1"/>
    </source>
</evidence>
<evidence type="ECO:0000259" key="8">
    <source>
        <dbReference type="Pfam" id="PF10495"/>
    </source>
</evidence>
<feature type="compositionally biased region" description="Basic and acidic residues" evidence="7">
    <location>
        <begin position="1399"/>
        <end position="1418"/>
    </location>
</feature>
<dbReference type="InterPro" id="IPR028745">
    <property type="entry name" value="AKAP9/Pericentrin"/>
</dbReference>
<comment type="subcellular location">
    <subcellularLocation>
        <location evidence="1">Cytoplasm</location>
        <location evidence="1">Cytoskeleton</location>
        <location evidence="1">Microtubule organizing center</location>
        <location evidence="1">Centrosome</location>
    </subcellularLocation>
</comment>
<evidence type="ECO:0000256" key="2">
    <source>
        <dbReference type="ARBA" id="ARBA00022490"/>
    </source>
</evidence>
<feature type="compositionally biased region" description="Basic and acidic residues" evidence="7">
    <location>
        <begin position="683"/>
        <end position="721"/>
    </location>
</feature>
<feature type="region of interest" description="Disordered" evidence="7">
    <location>
        <begin position="437"/>
        <end position="459"/>
    </location>
</feature>